<proteinExistence type="predicted"/>
<name>A0A9W9ETB2_9EURO</name>
<reference evidence="4" key="2">
    <citation type="journal article" date="2023" name="IMA Fungus">
        <title>Comparative genomic study of the Penicillium genus elucidates a diverse pangenome and 15 lateral gene transfer events.</title>
        <authorList>
            <person name="Petersen C."/>
            <person name="Sorensen T."/>
            <person name="Nielsen M.R."/>
            <person name="Sondergaard T.E."/>
            <person name="Sorensen J.L."/>
            <person name="Fitzpatrick D.A."/>
            <person name="Frisvad J.C."/>
            <person name="Nielsen K.L."/>
        </authorList>
    </citation>
    <scope>NUCLEOTIDE SEQUENCE</scope>
    <source>
        <strain evidence="4">IBT 30069</strain>
    </source>
</reference>
<evidence type="ECO:0008006" key="6">
    <source>
        <dbReference type="Google" id="ProtNLM"/>
    </source>
</evidence>
<feature type="signal peptide" evidence="1">
    <location>
        <begin position="1"/>
        <end position="18"/>
    </location>
</feature>
<dbReference type="Pfam" id="PF00144">
    <property type="entry name" value="Beta-lactamase"/>
    <property type="match status" value="1"/>
</dbReference>
<keyword evidence="1" id="KW-0732">Signal</keyword>
<dbReference type="Gene3D" id="3.40.710.10">
    <property type="entry name" value="DD-peptidase/beta-lactamase superfamily"/>
    <property type="match status" value="1"/>
</dbReference>
<evidence type="ECO:0000259" key="3">
    <source>
        <dbReference type="Pfam" id="PF26335"/>
    </source>
</evidence>
<evidence type="ECO:0000313" key="5">
    <source>
        <dbReference type="Proteomes" id="UP001149165"/>
    </source>
</evidence>
<organism evidence="4 5">
    <name type="scientific">Penicillium angulare</name>
    <dbReference type="NCBI Taxonomy" id="116970"/>
    <lineage>
        <taxon>Eukaryota</taxon>
        <taxon>Fungi</taxon>
        <taxon>Dikarya</taxon>
        <taxon>Ascomycota</taxon>
        <taxon>Pezizomycotina</taxon>
        <taxon>Eurotiomycetes</taxon>
        <taxon>Eurotiomycetidae</taxon>
        <taxon>Eurotiales</taxon>
        <taxon>Aspergillaceae</taxon>
        <taxon>Penicillium</taxon>
    </lineage>
</organism>
<dbReference type="InterPro" id="IPR012338">
    <property type="entry name" value="Beta-lactam/transpept-like"/>
</dbReference>
<evidence type="ECO:0000256" key="1">
    <source>
        <dbReference type="SAM" id="SignalP"/>
    </source>
</evidence>
<feature type="chain" id="PRO_5040993735" description="Beta-lactamase-related domain-containing protein" evidence="1">
    <location>
        <begin position="19"/>
        <end position="590"/>
    </location>
</feature>
<dbReference type="Pfam" id="PF26335">
    <property type="entry name" value="ARB_00930_C"/>
    <property type="match status" value="1"/>
</dbReference>
<feature type="domain" description="Beta-lactamase-like ARB-00930-like C-terminal" evidence="3">
    <location>
        <begin position="436"/>
        <end position="583"/>
    </location>
</feature>
<comment type="caution">
    <text evidence="4">The sequence shown here is derived from an EMBL/GenBank/DDBJ whole genome shotgun (WGS) entry which is preliminary data.</text>
</comment>
<sequence>MRNLILSYASVLFTTASAVNYCPFYGPEYPPVTTQLHENEIFKAAVNTFTTTLDTALATDQSINTTSFAIQLFSTEDSASDPLFAYYYTSPATRNASVGVTSITGDTVFRVASVSKIWTVYLWLIKAGGDKLFNEPIIKYVPELRDMVHQQRRNKTQQANNVDFAKWADVTIGELAGQMAGISRDYGFTDIAHSLPPATLQALGFPLLDKAQTPICGASTPCNRTGLFHGLPNSHPIFPTSHSPAYSNAAFQILAYALEKITHKPFEDLLSEAIIEPLGLTKSSYSAPESKYGVIPGTEASSFWSFDVGEETPAGGIYSSPNDLSTVGRSILSNTLLSPALTRRWLKPISHTSSLDFAAGRPWEIFSFKRASSRTIDLFTKTGDLVSYAALLALSPDHNIGFSVLSAGENSTIVTNSVPSLSNLITKIFIPALEEAAKQEAKKYTGTYATGSSSLTLAIDENPGLAVKSWTNNGVNMLQTVKTLYQAANVDDISVRLYYSELEYSAKSGSRFVGFRAVIQNLAGRDVSAPFDGIFSQACVSWEVINAVPYGNVGLDEFLFEVNRDGDVVSIQPRALRVTLKRNSTISPDL</sequence>
<dbReference type="EMBL" id="JAPQKH010000007">
    <property type="protein sequence ID" value="KAJ5087561.1"/>
    <property type="molecule type" value="Genomic_DNA"/>
</dbReference>
<evidence type="ECO:0000313" key="4">
    <source>
        <dbReference type="EMBL" id="KAJ5087561.1"/>
    </source>
</evidence>
<protein>
    <recommendedName>
        <fullName evidence="6">Beta-lactamase-related domain-containing protein</fullName>
    </recommendedName>
</protein>
<dbReference type="PANTHER" id="PTHR22935">
    <property type="entry name" value="PENICILLIN-BINDING PROTEIN"/>
    <property type="match status" value="1"/>
</dbReference>
<dbReference type="PANTHER" id="PTHR22935:SF97">
    <property type="entry name" value="BETA-LACTAMASE-RELATED DOMAIN-CONTAINING PROTEIN"/>
    <property type="match status" value="1"/>
</dbReference>
<dbReference type="Proteomes" id="UP001149165">
    <property type="component" value="Unassembled WGS sequence"/>
</dbReference>
<keyword evidence="5" id="KW-1185">Reference proteome</keyword>
<evidence type="ECO:0000259" key="2">
    <source>
        <dbReference type="Pfam" id="PF00144"/>
    </source>
</evidence>
<gene>
    <name evidence="4" type="ORF">N7456_011177</name>
</gene>
<dbReference type="InterPro" id="IPR058664">
    <property type="entry name" value="ARB_00930-like_C"/>
</dbReference>
<dbReference type="AlphaFoldDB" id="A0A9W9ETB2"/>
<dbReference type="InterPro" id="IPR051478">
    <property type="entry name" value="Beta-lactamase-like_AB/R"/>
</dbReference>
<dbReference type="OrthoDB" id="10250282at2759"/>
<accession>A0A9W9ETB2</accession>
<feature type="domain" description="Beta-lactamase-related" evidence="2">
    <location>
        <begin position="102"/>
        <end position="410"/>
    </location>
</feature>
<dbReference type="InterPro" id="IPR001466">
    <property type="entry name" value="Beta-lactam-related"/>
</dbReference>
<reference evidence="4" key="1">
    <citation type="submission" date="2022-11" db="EMBL/GenBank/DDBJ databases">
        <authorList>
            <person name="Petersen C."/>
        </authorList>
    </citation>
    <scope>NUCLEOTIDE SEQUENCE</scope>
    <source>
        <strain evidence="4">IBT 30069</strain>
    </source>
</reference>
<dbReference type="SUPFAM" id="SSF56601">
    <property type="entry name" value="beta-lactamase/transpeptidase-like"/>
    <property type="match status" value="1"/>
</dbReference>